<keyword evidence="1" id="KW-1133">Transmembrane helix</keyword>
<gene>
    <name evidence="2" type="ORF">D3P08_00410</name>
</gene>
<dbReference type="AlphaFoldDB" id="A0A3A1VRF8"/>
<organism evidence="2 3">
    <name type="scientific">Paenibacillus nanensis</name>
    <dbReference type="NCBI Taxonomy" id="393251"/>
    <lineage>
        <taxon>Bacteria</taxon>
        <taxon>Bacillati</taxon>
        <taxon>Bacillota</taxon>
        <taxon>Bacilli</taxon>
        <taxon>Bacillales</taxon>
        <taxon>Paenibacillaceae</taxon>
        <taxon>Paenibacillus</taxon>
    </lineage>
</organism>
<sequence length="150" mass="17091">MGFVLIFVLTWLAVFIIYGMYKKLSVLENTFVYLVVLTLGINIAWIVAEELKLISITKDGLLFTGYVLHRSVLIPFIYVILMNLVFRFQSVAGRLLCAGGALVLLLALDGVMLAYEVIRYLKWNLWLEAIEIVALQLATYLLLRLYRKAA</sequence>
<evidence type="ECO:0000313" key="2">
    <source>
        <dbReference type="EMBL" id="RIX60090.1"/>
    </source>
</evidence>
<accession>A0A3A1VRF8</accession>
<dbReference type="OrthoDB" id="2626715at2"/>
<keyword evidence="1" id="KW-0472">Membrane</keyword>
<name>A0A3A1VRF8_9BACL</name>
<feature type="transmembrane region" description="Helical" evidence="1">
    <location>
        <begin position="68"/>
        <end position="88"/>
    </location>
</feature>
<dbReference type="Proteomes" id="UP000266482">
    <property type="component" value="Unassembled WGS sequence"/>
</dbReference>
<dbReference type="EMBL" id="QXQA01000001">
    <property type="protein sequence ID" value="RIX60090.1"/>
    <property type="molecule type" value="Genomic_DNA"/>
</dbReference>
<feature type="transmembrane region" description="Helical" evidence="1">
    <location>
        <begin position="31"/>
        <end position="48"/>
    </location>
</feature>
<feature type="transmembrane region" description="Helical" evidence="1">
    <location>
        <begin position="123"/>
        <end position="143"/>
    </location>
</feature>
<comment type="caution">
    <text evidence="2">The sequence shown here is derived from an EMBL/GenBank/DDBJ whole genome shotgun (WGS) entry which is preliminary data.</text>
</comment>
<evidence type="ECO:0000313" key="3">
    <source>
        <dbReference type="Proteomes" id="UP000266482"/>
    </source>
</evidence>
<dbReference type="RefSeq" id="WP_119597465.1">
    <property type="nucleotide sequence ID" value="NZ_QXQA01000001.1"/>
</dbReference>
<feature type="transmembrane region" description="Helical" evidence="1">
    <location>
        <begin position="95"/>
        <end position="117"/>
    </location>
</feature>
<reference evidence="2 3" key="1">
    <citation type="submission" date="2018-09" db="EMBL/GenBank/DDBJ databases">
        <title>Paenibacillus aracenensis nov. sp. isolated from a cave in southern Spain.</title>
        <authorList>
            <person name="Jurado V."/>
            <person name="Gutierrez-Patricio S."/>
            <person name="Gonzalez-Pimentel J.L."/>
            <person name="Miller A.Z."/>
            <person name="Laiz L."/>
            <person name="Saiz-Jimenez C."/>
        </authorList>
    </citation>
    <scope>NUCLEOTIDE SEQUENCE [LARGE SCALE GENOMIC DNA]</scope>
    <source>
        <strain evidence="2 3">DSM 22867</strain>
    </source>
</reference>
<proteinExistence type="predicted"/>
<keyword evidence="3" id="KW-1185">Reference proteome</keyword>
<feature type="transmembrane region" description="Helical" evidence="1">
    <location>
        <begin position="6"/>
        <end position="24"/>
    </location>
</feature>
<keyword evidence="1" id="KW-0812">Transmembrane</keyword>
<evidence type="ECO:0000256" key="1">
    <source>
        <dbReference type="SAM" id="Phobius"/>
    </source>
</evidence>
<protein>
    <submittedName>
        <fullName evidence="2">Uncharacterized protein</fullName>
    </submittedName>
</protein>